<gene>
    <name evidence="12" type="ORF">Q5P01_016760</name>
</gene>
<dbReference type="InterPro" id="IPR017452">
    <property type="entry name" value="GPCR_Rhodpsn_7TM"/>
</dbReference>
<keyword evidence="2 8" id="KW-0812">Transmembrane</keyword>
<evidence type="ECO:0000313" key="12">
    <source>
        <dbReference type="EMBL" id="KAK2832871.1"/>
    </source>
</evidence>
<keyword evidence="6 8" id="KW-0675">Receptor</keyword>
<feature type="transmembrane region" description="Helical" evidence="10">
    <location>
        <begin position="329"/>
        <end position="346"/>
    </location>
</feature>
<feature type="transmembrane region" description="Helical" evidence="10">
    <location>
        <begin position="77"/>
        <end position="96"/>
    </location>
</feature>
<feature type="domain" description="G-protein coupled receptors family 1 profile" evidence="11">
    <location>
        <begin position="58"/>
        <end position="348"/>
    </location>
</feature>
<organism evidence="12 13">
    <name type="scientific">Channa striata</name>
    <name type="common">Snakehead murrel</name>
    <name type="synonym">Ophicephalus striatus</name>
    <dbReference type="NCBI Taxonomy" id="64152"/>
    <lineage>
        <taxon>Eukaryota</taxon>
        <taxon>Metazoa</taxon>
        <taxon>Chordata</taxon>
        <taxon>Craniata</taxon>
        <taxon>Vertebrata</taxon>
        <taxon>Euteleostomi</taxon>
        <taxon>Actinopterygii</taxon>
        <taxon>Neopterygii</taxon>
        <taxon>Teleostei</taxon>
        <taxon>Neoteleostei</taxon>
        <taxon>Acanthomorphata</taxon>
        <taxon>Anabantaria</taxon>
        <taxon>Anabantiformes</taxon>
        <taxon>Channoidei</taxon>
        <taxon>Channidae</taxon>
        <taxon>Channa</taxon>
    </lineage>
</organism>
<comment type="subcellular location">
    <subcellularLocation>
        <location evidence="1">Membrane</location>
        <topology evidence="1">Multi-pass membrane protein</topology>
    </subcellularLocation>
</comment>
<dbReference type="PRINTS" id="PR00237">
    <property type="entry name" value="GPCRRHODOPSN"/>
</dbReference>
<dbReference type="GO" id="GO:0004930">
    <property type="term" value="F:G protein-coupled receptor activity"/>
    <property type="evidence" value="ECO:0007669"/>
    <property type="project" value="UniProtKB-KW"/>
</dbReference>
<feature type="transmembrane region" description="Helical" evidence="10">
    <location>
        <begin position="572"/>
        <end position="599"/>
    </location>
</feature>
<dbReference type="PANTHER" id="PTHR24243:SF7">
    <property type="entry name" value="GROWTH HORMONE SECRETAGOGUE RECEPTOR TYPE 1"/>
    <property type="match status" value="1"/>
</dbReference>
<keyword evidence="4 8" id="KW-0297">G-protein coupled receptor</keyword>
<evidence type="ECO:0000256" key="10">
    <source>
        <dbReference type="SAM" id="Phobius"/>
    </source>
</evidence>
<dbReference type="PROSITE" id="PS00237">
    <property type="entry name" value="G_PROTEIN_RECEP_F1_1"/>
    <property type="match status" value="1"/>
</dbReference>
<evidence type="ECO:0000256" key="6">
    <source>
        <dbReference type="ARBA" id="ARBA00023170"/>
    </source>
</evidence>
<proteinExistence type="inferred from homology"/>
<dbReference type="Pfam" id="PF00001">
    <property type="entry name" value="7tm_1"/>
    <property type="match status" value="2"/>
</dbReference>
<keyword evidence="13" id="KW-1185">Reference proteome</keyword>
<keyword evidence="7 8" id="KW-0807">Transducer</keyword>
<feature type="region of interest" description="Disordered" evidence="9">
    <location>
        <begin position="616"/>
        <end position="639"/>
    </location>
</feature>
<feature type="compositionally biased region" description="Basic and acidic residues" evidence="9">
    <location>
        <begin position="425"/>
        <end position="450"/>
    </location>
</feature>
<feature type="transmembrane region" description="Helical" evidence="10">
    <location>
        <begin position="116"/>
        <end position="137"/>
    </location>
</feature>
<feature type="transmembrane region" description="Helical" evidence="10">
    <location>
        <begin position="288"/>
        <end position="308"/>
    </location>
</feature>
<dbReference type="PANTHER" id="PTHR24243">
    <property type="entry name" value="G-PROTEIN COUPLED RECEPTOR"/>
    <property type="match status" value="1"/>
</dbReference>
<evidence type="ECO:0000256" key="7">
    <source>
        <dbReference type="ARBA" id="ARBA00023224"/>
    </source>
</evidence>
<feature type="compositionally biased region" description="Basic and acidic residues" evidence="9">
    <location>
        <begin position="230"/>
        <end position="250"/>
    </location>
</feature>
<feature type="transmembrane region" description="Helical" evidence="10">
    <location>
        <begin position="46"/>
        <end position="68"/>
    </location>
</feature>
<dbReference type="Proteomes" id="UP001187415">
    <property type="component" value="Unassembled WGS sequence"/>
</dbReference>
<dbReference type="EMBL" id="JAUPFM010000013">
    <property type="protein sequence ID" value="KAK2832871.1"/>
    <property type="molecule type" value="Genomic_DNA"/>
</dbReference>
<evidence type="ECO:0000259" key="11">
    <source>
        <dbReference type="PROSITE" id="PS50262"/>
    </source>
</evidence>
<feature type="transmembrane region" description="Helical" evidence="10">
    <location>
        <begin position="158"/>
        <end position="178"/>
    </location>
</feature>
<evidence type="ECO:0000256" key="3">
    <source>
        <dbReference type="ARBA" id="ARBA00022989"/>
    </source>
</evidence>
<dbReference type="InterPro" id="IPR000276">
    <property type="entry name" value="GPCR_Rhodpsn"/>
</dbReference>
<evidence type="ECO:0000256" key="9">
    <source>
        <dbReference type="SAM" id="MobiDB-lite"/>
    </source>
</evidence>
<accession>A0AA88MC47</accession>
<keyword evidence="3 10" id="KW-1133">Transmembrane helix</keyword>
<feature type="compositionally biased region" description="Polar residues" evidence="9">
    <location>
        <begin position="519"/>
        <end position="530"/>
    </location>
</feature>
<dbReference type="AlphaFoldDB" id="A0AA88MC47"/>
<reference evidence="12" key="1">
    <citation type="submission" date="2023-07" db="EMBL/GenBank/DDBJ databases">
        <title>Chromosome-level Genome Assembly of Striped Snakehead (Channa striata).</title>
        <authorList>
            <person name="Liu H."/>
        </authorList>
    </citation>
    <scope>NUCLEOTIDE SEQUENCE</scope>
    <source>
        <strain evidence="12">Gz</strain>
        <tissue evidence="12">Muscle</tissue>
    </source>
</reference>
<keyword evidence="5 10" id="KW-0472">Membrane</keyword>
<protein>
    <recommendedName>
        <fullName evidence="11">G-protein coupled receptors family 1 profile domain-containing protein</fullName>
    </recommendedName>
</protein>
<dbReference type="PROSITE" id="PS50262">
    <property type="entry name" value="G_PROTEIN_RECEP_F1_2"/>
    <property type="match status" value="1"/>
</dbReference>
<feature type="compositionally biased region" description="Polar residues" evidence="9">
    <location>
        <begin position="475"/>
        <end position="511"/>
    </location>
</feature>
<dbReference type="GO" id="GO:0005886">
    <property type="term" value="C:plasma membrane"/>
    <property type="evidence" value="ECO:0007669"/>
    <property type="project" value="TreeGrafter"/>
</dbReference>
<comment type="similarity">
    <text evidence="8">Belongs to the G-protein coupled receptor 1 family.</text>
</comment>
<evidence type="ECO:0000256" key="1">
    <source>
        <dbReference type="ARBA" id="ARBA00004141"/>
    </source>
</evidence>
<evidence type="ECO:0000256" key="4">
    <source>
        <dbReference type="ARBA" id="ARBA00023040"/>
    </source>
</evidence>
<evidence type="ECO:0000256" key="2">
    <source>
        <dbReference type="ARBA" id="ARBA00022692"/>
    </source>
</evidence>
<evidence type="ECO:0000256" key="8">
    <source>
        <dbReference type="RuleBase" id="RU000688"/>
    </source>
</evidence>
<name>A0AA88MC47_CHASR</name>
<dbReference type="SUPFAM" id="SSF81321">
    <property type="entry name" value="Family A G protein-coupled receptor-like"/>
    <property type="match status" value="2"/>
</dbReference>
<evidence type="ECO:0000256" key="5">
    <source>
        <dbReference type="ARBA" id="ARBA00023136"/>
    </source>
</evidence>
<dbReference type="Gene3D" id="1.20.1070.10">
    <property type="entry name" value="Rhodopsin 7-helix transmembrane proteins"/>
    <property type="match status" value="2"/>
</dbReference>
<feature type="compositionally biased region" description="Basic residues" evidence="9">
    <location>
        <begin position="619"/>
        <end position="631"/>
    </location>
</feature>
<comment type="caution">
    <text evidence="12">The sequence shown here is derived from an EMBL/GenBank/DDBJ whole genome shotgun (WGS) entry which is preliminary data.</text>
</comment>
<feature type="region of interest" description="Disordered" evidence="9">
    <location>
        <begin position="230"/>
        <end position="266"/>
    </location>
</feature>
<feature type="region of interest" description="Disordered" evidence="9">
    <location>
        <begin position="420"/>
        <end position="537"/>
    </location>
</feature>
<dbReference type="SMART" id="SM01381">
    <property type="entry name" value="7TM_GPCR_Srsx"/>
    <property type="match status" value="1"/>
</dbReference>
<sequence>MDRVELDDMGSGCEEEYCGLTLGFTEDCVNQECPVFGFIELVCVTIIYIPLMLFGLLGNILTILVVWLRPHMRSSTYLYLSSMAVSDLLILLLLPLDLYKLWRPSPWPFGDLACKLSVFLSECCTFCTVLHITFLSLERYLAVCWPITAKTLLTRRKTRALIGCLWLGAAISAAPVMVMEGIGGWREDRGWMDTVGEPERFIMGGSNRGGGPMSSVDGGLDVAKWDENETKVEDGGEHEGKKQNKMKEDEGGGMEDSYEGRPGGETDKRECRCLDYAATSGLLSAMTILSNLYFLIPVCILGLVYSLIGRTLWLRPQSSRKDQSHRHTVKMLAVIVLAFVLCWLPFHVGRTIFSLSVSASADTQETYLDANSQLDTDMLSSPVDRDVNTHTVREPVSHMQMMHDGCDTCTKSKIRHNTSINVDTHLGDTETENRTDTDTNTDDRSPDEHFYSYIISHSVGRHRSTDTSRRRLQPNRETQTAAHTGMQNDPTHTTQTDGFPDNPTQDNTSAAAHNKRNRTSTSKNSPNDTRTATRRPYTAGMYAVTPSNQYGHNTHNDVRFNHSHTHPDKHVVFYYFLSQYFNLVASVLFYLSAAINPLLYNLMSARYRNAVHGLIHTHSQTRSRRPRKTLTARHSTTTL</sequence>
<evidence type="ECO:0000313" key="13">
    <source>
        <dbReference type="Proteomes" id="UP001187415"/>
    </source>
</evidence>